<evidence type="ECO:0000256" key="6">
    <source>
        <dbReference type="ARBA" id="ARBA00022747"/>
    </source>
</evidence>
<dbReference type="Pfam" id="PF02384">
    <property type="entry name" value="N6_Mtase"/>
    <property type="match status" value="1"/>
</dbReference>
<accession>A0A0G8AR60</accession>
<proteinExistence type="inferred from homology"/>
<dbReference type="EMBL" id="JYFQ01000211">
    <property type="protein sequence ID" value="KKZ10073.1"/>
    <property type="molecule type" value="Genomic_DNA"/>
</dbReference>
<keyword evidence="4" id="KW-0808">Transferase</keyword>
<dbReference type="InterPro" id="IPR003356">
    <property type="entry name" value="DNA_methylase_A-5"/>
</dbReference>
<comment type="caution">
    <text evidence="9">The sequence shown here is derived from an EMBL/GenBank/DDBJ whole genome shotgun (WGS) entry which is preliminary data.</text>
</comment>
<dbReference type="InterPro" id="IPR051537">
    <property type="entry name" value="DNA_Adenine_Mtase"/>
</dbReference>
<dbReference type="Proteomes" id="UP000035037">
    <property type="component" value="Unassembled WGS sequence"/>
</dbReference>
<dbReference type="SUPFAM" id="SSF53335">
    <property type="entry name" value="S-adenosyl-L-methionine-dependent methyltransferases"/>
    <property type="match status" value="1"/>
</dbReference>
<keyword evidence="9" id="KW-0540">Nuclease</keyword>
<dbReference type="PRINTS" id="PR00507">
    <property type="entry name" value="N12N6MTFRASE"/>
</dbReference>
<dbReference type="GO" id="GO:0003677">
    <property type="term" value="F:DNA binding"/>
    <property type="evidence" value="ECO:0007669"/>
    <property type="project" value="InterPro"/>
</dbReference>
<evidence type="ECO:0000256" key="1">
    <source>
        <dbReference type="ARBA" id="ARBA00006594"/>
    </source>
</evidence>
<comment type="similarity">
    <text evidence="1">Belongs to the N(4)/N(6)-methyltransferase family.</text>
</comment>
<dbReference type="InterPro" id="IPR038333">
    <property type="entry name" value="T1MK-like_N_sf"/>
</dbReference>
<protein>
    <recommendedName>
        <fullName evidence="2">site-specific DNA-methyltransferase (adenine-specific)</fullName>
        <ecNumber evidence="2">2.1.1.72</ecNumber>
    </recommendedName>
</protein>
<dbReference type="Gene3D" id="1.20.1260.30">
    <property type="match status" value="1"/>
</dbReference>
<name>A0A0G8AR60_9SYNE</name>
<evidence type="ECO:0000256" key="7">
    <source>
        <dbReference type="ARBA" id="ARBA00047942"/>
    </source>
</evidence>
<dbReference type="GO" id="GO:0004519">
    <property type="term" value="F:endonuclease activity"/>
    <property type="evidence" value="ECO:0007669"/>
    <property type="project" value="UniProtKB-KW"/>
</dbReference>
<feature type="domain" description="DNA methylase adenine-specific" evidence="8">
    <location>
        <begin position="158"/>
        <end position="503"/>
    </location>
</feature>
<evidence type="ECO:0000259" key="8">
    <source>
        <dbReference type="Pfam" id="PF02384"/>
    </source>
</evidence>
<dbReference type="PROSITE" id="PS00092">
    <property type="entry name" value="N6_MTASE"/>
    <property type="match status" value="1"/>
</dbReference>
<dbReference type="EC" id="2.1.1.72" evidence="2"/>
<dbReference type="GO" id="GO:0008170">
    <property type="term" value="F:N-methyltransferase activity"/>
    <property type="evidence" value="ECO:0007669"/>
    <property type="project" value="InterPro"/>
</dbReference>
<dbReference type="Gene3D" id="3.40.50.150">
    <property type="entry name" value="Vaccinia Virus protein VP39"/>
    <property type="match status" value="1"/>
</dbReference>
<keyword evidence="9" id="KW-0255">Endonuclease</keyword>
<comment type="catalytic activity">
    <reaction evidence="7">
        <text>a 2'-deoxyadenosine in DNA + S-adenosyl-L-methionine = an N(6)-methyl-2'-deoxyadenosine in DNA + S-adenosyl-L-homocysteine + H(+)</text>
        <dbReference type="Rhea" id="RHEA:15197"/>
        <dbReference type="Rhea" id="RHEA-COMP:12418"/>
        <dbReference type="Rhea" id="RHEA-COMP:12419"/>
        <dbReference type="ChEBI" id="CHEBI:15378"/>
        <dbReference type="ChEBI" id="CHEBI:57856"/>
        <dbReference type="ChEBI" id="CHEBI:59789"/>
        <dbReference type="ChEBI" id="CHEBI:90615"/>
        <dbReference type="ChEBI" id="CHEBI:90616"/>
        <dbReference type="EC" id="2.1.1.72"/>
    </reaction>
</comment>
<evidence type="ECO:0000256" key="2">
    <source>
        <dbReference type="ARBA" id="ARBA00011900"/>
    </source>
</evidence>
<evidence type="ECO:0000256" key="4">
    <source>
        <dbReference type="ARBA" id="ARBA00022679"/>
    </source>
</evidence>
<keyword evidence="5" id="KW-0949">S-adenosyl-L-methionine</keyword>
<dbReference type="PANTHER" id="PTHR42933:SF3">
    <property type="entry name" value="TYPE I RESTRICTION ENZYME MJAVIII METHYLASE SUBUNIT"/>
    <property type="match status" value="1"/>
</dbReference>
<keyword evidence="6" id="KW-0680">Restriction system</keyword>
<reference evidence="9 10" key="1">
    <citation type="submission" date="2015-02" db="EMBL/GenBank/DDBJ databases">
        <authorList>
            <person name="Slaby B."/>
            <person name="Hentschel U."/>
        </authorList>
    </citation>
    <scope>NUCLEOTIDE SEQUENCE [LARGE SCALE GENOMIC DNA]</scope>
    <source>
        <strain evidence="9">15L</strain>
    </source>
</reference>
<keyword evidence="9" id="KW-0378">Hydrolase</keyword>
<sequence>MPMTPDLRRGIDRIRDHLFGGGHPNPAQNAEQLSFLIYFYMYETADAARVRAAQRPGAAPYTSPFEGEWRLRDPRNALQPGADTVRASCLRWSFWANVLNGERLVSWVREEVFAFHGEIAANGATDFMDGARLVIDEPTVLTQVVSQLNDLHLDRVDADTKGDLFEHVLRRIGKAGELGQFRTPRHVIRALVRLVDPRIGETIFDPAAGTAGFLVGAWDHIRLVNSSPDGIEEVEMDGKPVKRGLGDKLSQDAIKTLQERTFHGADVDPQMVRLATMNLTLRGLDHVRILRRNALTRSLDRGTKAELGLPSAGFDVILANPPFSGRVDKDRIVEGVKVGRTAQTELLFLQYMLNHLKESGRCGVVVPEGVLFGSSGAHRELRRKLVDNNRVEAVLSLPGGVFNPYSGVKTSVLVFRKGGTTERVLFLHAENDGFKLDAKHDQPINEDDLPGLIDAFRDREARWTTWQDRDPSGDWTENWWFAEAEAIRAADFNLSANRHRPQSRAKVEHRNPLTILEELRGIEMEILGEIDELAEAVRGVVAE</sequence>
<dbReference type="PANTHER" id="PTHR42933">
    <property type="entry name" value="SLR6095 PROTEIN"/>
    <property type="match status" value="1"/>
</dbReference>
<evidence type="ECO:0000256" key="3">
    <source>
        <dbReference type="ARBA" id="ARBA00022603"/>
    </source>
</evidence>
<dbReference type="GO" id="GO:0009307">
    <property type="term" value="P:DNA restriction-modification system"/>
    <property type="evidence" value="ECO:0007669"/>
    <property type="project" value="UniProtKB-KW"/>
</dbReference>
<dbReference type="InterPro" id="IPR029063">
    <property type="entry name" value="SAM-dependent_MTases_sf"/>
</dbReference>
<dbReference type="GO" id="GO:0009007">
    <property type="term" value="F:site-specific DNA-methyltransferase (adenine-specific) activity"/>
    <property type="evidence" value="ECO:0007669"/>
    <property type="project" value="UniProtKB-EC"/>
</dbReference>
<dbReference type="AlphaFoldDB" id="A0A0G8AR60"/>
<evidence type="ECO:0000256" key="5">
    <source>
        <dbReference type="ARBA" id="ARBA00022691"/>
    </source>
</evidence>
<reference evidence="9 10" key="2">
    <citation type="submission" date="2015-05" db="EMBL/GenBank/DDBJ databases">
        <title>Lifestyle Evolution in Cyanobacterial Symbionts of Sponges.</title>
        <authorList>
            <person name="Burgsdorf I."/>
            <person name="Slaby B.M."/>
            <person name="Handley K.M."/>
            <person name="Haber M."/>
            <person name="Blom J."/>
            <person name="Marshall C.W."/>
            <person name="Gilbert J.A."/>
            <person name="Hentschel U."/>
            <person name="Steindler L."/>
        </authorList>
    </citation>
    <scope>NUCLEOTIDE SEQUENCE [LARGE SCALE GENOMIC DNA]</scope>
    <source>
        <strain evidence="9">15L</strain>
    </source>
</reference>
<dbReference type="InterPro" id="IPR002052">
    <property type="entry name" value="DNA_methylase_N6_adenine_CS"/>
</dbReference>
<organism evidence="9 10">
    <name type="scientific">Candidatus Synechococcus spongiarum 15L</name>
    <dbReference type="NCBI Taxonomy" id="1608419"/>
    <lineage>
        <taxon>Bacteria</taxon>
        <taxon>Bacillati</taxon>
        <taxon>Cyanobacteriota</taxon>
        <taxon>Cyanophyceae</taxon>
        <taxon>Synechococcales</taxon>
        <taxon>Synechococcaceae</taxon>
        <taxon>Synechococcus</taxon>
    </lineage>
</organism>
<dbReference type="PATRIC" id="fig|1608419.3.peg.1291"/>
<keyword evidence="3" id="KW-0489">Methyltransferase</keyword>
<dbReference type="GO" id="GO:0032259">
    <property type="term" value="P:methylation"/>
    <property type="evidence" value="ECO:0007669"/>
    <property type="project" value="UniProtKB-KW"/>
</dbReference>
<evidence type="ECO:0000313" key="9">
    <source>
        <dbReference type="EMBL" id="KKZ10073.1"/>
    </source>
</evidence>
<gene>
    <name evidence="9" type="ORF">TQ37_09870</name>
</gene>
<evidence type="ECO:0000313" key="10">
    <source>
        <dbReference type="Proteomes" id="UP000035037"/>
    </source>
</evidence>